<comment type="caution">
    <text evidence="1">The sequence shown here is derived from an EMBL/GenBank/DDBJ whole genome shotgun (WGS) entry which is preliminary data.</text>
</comment>
<gene>
    <name evidence="1" type="ORF">PANT111_560102</name>
</gene>
<protein>
    <submittedName>
        <fullName evidence="1">Baseplate structural protein</fullName>
    </submittedName>
</protein>
<organism evidence="1 2">
    <name type="scientific">Pantoea brenneri</name>
    <dbReference type="NCBI Taxonomy" id="472694"/>
    <lineage>
        <taxon>Bacteria</taxon>
        <taxon>Pseudomonadati</taxon>
        <taxon>Pseudomonadota</taxon>
        <taxon>Gammaproteobacteria</taxon>
        <taxon>Enterobacterales</taxon>
        <taxon>Erwiniaceae</taxon>
        <taxon>Pantoea</taxon>
    </lineage>
</organism>
<dbReference type="EMBL" id="CABWMH010000052">
    <property type="protein sequence ID" value="VXC60780.1"/>
    <property type="molecule type" value="Genomic_DNA"/>
</dbReference>
<reference evidence="1 2" key="1">
    <citation type="submission" date="2019-10" db="EMBL/GenBank/DDBJ databases">
        <authorList>
            <person name="Karimi E."/>
        </authorList>
    </citation>
    <scope>NUCLEOTIDE SEQUENCE [LARGE SCALE GENOMIC DNA]</scope>
    <source>
        <strain evidence="1">Pantoea sp. 111</strain>
    </source>
</reference>
<evidence type="ECO:0000313" key="1">
    <source>
        <dbReference type="EMBL" id="VXC60780.1"/>
    </source>
</evidence>
<sequence>MSIQELLEKFNGQLQANSWWRKFTNSQFIQMMAVFGAQIIYAAQTTAERGLTEGFISTATKRSSILAAAEDRNYLGHLITPSWGSVKITNKTDEVIQLPIYAEFLSNAQLPYVTTDVVIIPAGHSVVVNDVRQMEHVNVSSAIDAEAPFYTVMLPRDITEETVSMDVFVTENENKSLWENNPLFRLSRGTSQHYVLVYKPSEQLGVRFGDGAIGKMPKTGSKVDLDVWCSRGDTTLTQGQKLTPAGNIADMNSKIEVVTMTPITGGSGFESTEETRNRAQYYVAYDEQVVWGGDYKYFLNRAVPGMSWISAWGEQEQEISTGIKSLSNINTIFFCGHKPGYTQAELETMIMMAIKAIPNEINKKFRYVPTQEEPFTISLTALAKKNVILSDAKKAVQEALEVRFGRDATTFGDSDQNGVAAGKHFSQVQVKDLWRVIEELNLFISYELTPHDMKTALQLNDFIYLDVANSTFDINYL</sequence>
<accession>A0AAX3JC11</accession>
<dbReference type="RefSeq" id="WP_159224273.1">
    <property type="nucleotide sequence ID" value="NZ_LR733503.1"/>
</dbReference>
<dbReference type="Proteomes" id="UP000433737">
    <property type="component" value="Unassembled WGS sequence"/>
</dbReference>
<proteinExistence type="predicted"/>
<name>A0AAX3JC11_9GAMM</name>
<dbReference type="AlphaFoldDB" id="A0AAX3JC11"/>
<evidence type="ECO:0000313" key="2">
    <source>
        <dbReference type="Proteomes" id="UP000433737"/>
    </source>
</evidence>